<keyword evidence="4" id="KW-0548">Nucleotidyltransferase</keyword>
<dbReference type="InterPro" id="IPR029044">
    <property type="entry name" value="Nucleotide-diphossugar_trans"/>
</dbReference>
<evidence type="ECO:0000259" key="9">
    <source>
        <dbReference type="Pfam" id="PF12804"/>
    </source>
</evidence>
<keyword evidence="3" id="KW-0808">Transferase</keyword>
<dbReference type="EMBL" id="MNVC01000045">
    <property type="protein sequence ID" value="OIO18388.1"/>
    <property type="molecule type" value="Genomic_DNA"/>
</dbReference>
<evidence type="ECO:0000313" key="11">
    <source>
        <dbReference type="Proteomes" id="UP000181941"/>
    </source>
</evidence>
<accession>A0A1J4U1J3</accession>
<dbReference type="GO" id="GO:0019134">
    <property type="term" value="F:glucosamine-1-phosphate N-acetyltransferase activity"/>
    <property type="evidence" value="ECO:0007669"/>
    <property type="project" value="UniProtKB-EC"/>
</dbReference>
<dbReference type="STRING" id="1805238.AUJ23_03735"/>
<dbReference type="Proteomes" id="UP000181941">
    <property type="component" value="Unassembled WGS sequence"/>
</dbReference>
<comment type="similarity">
    <text evidence="2">In the N-terminal section; belongs to the N-acetylglucosamine-1-phosphate uridyltransferase family.</text>
</comment>
<evidence type="ECO:0000256" key="2">
    <source>
        <dbReference type="ARBA" id="ARBA00007947"/>
    </source>
</evidence>
<dbReference type="Pfam" id="PF12804">
    <property type="entry name" value="NTP_transf_3"/>
    <property type="match status" value="1"/>
</dbReference>
<dbReference type="InterPro" id="IPR050065">
    <property type="entry name" value="GlmU-like"/>
</dbReference>
<evidence type="ECO:0000256" key="6">
    <source>
        <dbReference type="ARBA" id="ARBA00048247"/>
    </source>
</evidence>
<evidence type="ECO:0000256" key="7">
    <source>
        <dbReference type="ARBA" id="ARBA00048493"/>
    </source>
</evidence>
<name>A0A1J4U1J3_9BACT</name>
<feature type="domain" description="MobA-like NTP transferase" evidence="9">
    <location>
        <begin position="11"/>
        <end position="135"/>
    </location>
</feature>
<dbReference type="CDD" id="cd02540">
    <property type="entry name" value="GT2_GlmU_N_bac"/>
    <property type="match status" value="1"/>
</dbReference>
<dbReference type="GO" id="GO:0003977">
    <property type="term" value="F:UDP-N-acetylglucosamine diphosphorylase activity"/>
    <property type="evidence" value="ECO:0007669"/>
    <property type="project" value="UniProtKB-EC"/>
</dbReference>
<dbReference type="InterPro" id="IPR025877">
    <property type="entry name" value="MobA-like_NTP_Trfase"/>
</dbReference>
<dbReference type="PANTHER" id="PTHR43584">
    <property type="entry name" value="NUCLEOTIDYL TRANSFERASE"/>
    <property type="match status" value="1"/>
</dbReference>
<evidence type="ECO:0000256" key="8">
    <source>
        <dbReference type="ARBA" id="ARBA00049628"/>
    </source>
</evidence>
<protein>
    <recommendedName>
        <fullName evidence="9">MobA-like NTP transferase domain-containing protein</fullName>
    </recommendedName>
</protein>
<dbReference type="PANTHER" id="PTHR43584:SF3">
    <property type="entry name" value="BIFUNCTIONAL PROTEIN GLMU"/>
    <property type="match status" value="1"/>
</dbReference>
<organism evidence="10 11">
    <name type="scientific">Candidatus Magasanikbacteria bacterium CG1_02_32_51</name>
    <dbReference type="NCBI Taxonomy" id="1805238"/>
    <lineage>
        <taxon>Bacteria</taxon>
        <taxon>Candidatus Magasanikiibacteriota</taxon>
    </lineage>
</organism>
<comment type="catalytic activity">
    <reaction evidence="6">
        <text>alpha-D-glucosamine 1-phosphate + acetyl-CoA = N-acetyl-alpha-D-glucosamine 1-phosphate + CoA + H(+)</text>
        <dbReference type="Rhea" id="RHEA:13725"/>
        <dbReference type="ChEBI" id="CHEBI:15378"/>
        <dbReference type="ChEBI" id="CHEBI:57287"/>
        <dbReference type="ChEBI" id="CHEBI:57288"/>
        <dbReference type="ChEBI" id="CHEBI:57776"/>
        <dbReference type="ChEBI" id="CHEBI:58516"/>
        <dbReference type="EC" id="2.3.1.157"/>
    </reaction>
</comment>
<proteinExistence type="inferred from homology"/>
<evidence type="ECO:0000313" key="10">
    <source>
        <dbReference type="EMBL" id="OIO18388.1"/>
    </source>
</evidence>
<dbReference type="Gene3D" id="3.90.550.10">
    <property type="entry name" value="Spore Coat Polysaccharide Biosynthesis Protein SpsA, Chain A"/>
    <property type="match status" value="1"/>
</dbReference>
<comment type="catalytic activity">
    <reaction evidence="7">
        <text>N-acetyl-alpha-D-glucosamine 1-phosphate + UTP + H(+) = UDP-N-acetyl-alpha-D-glucosamine + diphosphate</text>
        <dbReference type="Rhea" id="RHEA:13509"/>
        <dbReference type="ChEBI" id="CHEBI:15378"/>
        <dbReference type="ChEBI" id="CHEBI:33019"/>
        <dbReference type="ChEBI" id="CHEBI:46398"/>
        <dbReference type="ChEBI" id="CHEBI:57705"/>
        <dbReference type="ChEBI" id="CHEBI:57776"/>
        <dbReference type="EC" id="2.7.7.23"/>
    </reaction>
</comment>
<comment type="caution">
    <text evidence="10">The sequence shown here is derived from an EMBL/GenBank/DDBJ whole genome shotgun (WGS) entry which is preliminary data.</text>
</comment>
<evidence type="ECO:0000256" key="3">
    <source>
        <dbReference type="ARBA" id="ARBA00022679"/>
    </source>
</evidence>
<comment type="function">
    <text evidence="8">Catalyzes the last two sequential reactions in the de novo biosynthetic pathway for UDP-N-acetylglucosamine (UDP-GlcNAc). The C-terminal domain catalyzes the transfer of acetyl group from acetyl coenzyme A to glucosamine-1-phosphate (GlcN-1-P) to produce N-acetylglucosamine-1-phosphate (GlcNAc-1-P), which is converted into UDP-GlcNAc by the transfer of uridine 5-monophosphate (from uridine 5-triphosphate), a reaction catalyzed by the N-terminal domain.</text>
</comment>
<evidence type="ECO:0000256" key="4">
    <source>
        <dbReference type="ARBA" id="ARBA00022695"/>
    </source>
</evidence>
<gene>
    <name evidence="10" type="ORF">AUJ23_03735</name>
</gene>
<evidence type="ECO:0000256" key="5">
    <source>
        <dbReference type="ARBA" id="ARBA00023315"/>
    </source>
</evidence>
<sequence>MLQINLNKIGVIVLAAGKGTRLNCTDRPKVMLDLNGQPIVKYVIDTLRKVGFSNEQICLVVGFKNELVKEYFGDTFRYALQEPQLGTGHAVMMAENVMKTKFEHIVVIYGDSPFISEETIRAIVSNNVENKTAVTMTSVLSENYGGSNARFFDFGRVVRDEADNILNITEKKDCTEEQLKIKEGNAGYYCFESKWLWDNLPKIKSHNVQSEYYLTDLVDIAIFQGEKVESVIIPAEETIGINTSEQLEQAKRKLK</sequence>
<keyword evidence="5" id="KW-0012">Acyltransferase</keyword>
<dbReference type="SUPFAM" id="SSF53448">
    <property type="entry name" value="Nucleotide-diphospho-sugar transferases"/>
    <property type="match status" value="1"/>
</dbReference>
<evidence type="ECO:0000256" key="1">
    <source>
        <dbReference type="ARBA" id="ARBA00007707"/>
    </source>
</evidence>
<dbReference type="AlphaFoldDB" id="A0A1J4U1J3"/>
<comment type="similarity">
    <text evidence="1">In the C-terminal section; belongs to the transferase hexapeptide repeat family.</text>
</comment>
<reference evidence="10 11" key="1">
    <citation type="journal article" date="2016" name="Environ. Microbiol.">
        <title>Genomic resolution of a cold subsurface aquifer community provides metabolic insights for novel microbes adapted to high CO concentrations.</title>
        <authorList>
            <person name="Probst A.J."/>
            <person name="Castelle C.J."/>
            <person name="Singh A."/>
            <person name="Brown C.T."/>
            <person name="Anantharaman K."/>
            <person name="Sharon I."/>
            <person name="Hug L.A."/>
            <person name="Burstein D."/>
            <person name="Emerson J.B."/>
            <person name="Thomas B.C."/>
            <person name="Banfield J.F."/>
        </authorList>
    </citation>
    <scope>NUCLEOTIDE SEQUENCE [LARGE SCALE GENOMIC DNA]</scope>
    <source>
        <strain evidence="10">CG1_02_32_51</strain>
    </source>
</reference>